<keyword evidence="6" id="KW-1185">Reference proteome</keyword>
<dbReference type="SUPFAM" id="SSF53850">
    <property type="entry name" value="Periplasmic binding protein-like II"/>
    <property type="match status" value="1"/>
</dbReference>
<evidence type="ECO:0000313" key="6">
    <source>
        <dbReference type="Proteomes" id="UP000199034"/>
    </source>
</evidence>
<dbReference type="Pfam" id="PF00126">
    <property type="entry name" value="HTH_1"/>
    <property type="match status" value="1"/>
</dbReference>
<dbReference type="Gene3D" id="3.40.190.290">
    <property type="match status" value="1"/>
</dbReference>
<sequence>MMIRDLEWLLVVAEHEHVTEAAAVLGVPQPTLSRALARVEGELGARLLERVPDGVRVNPDGALVVAAARDLTVRHARLRAELRARLDPDTGTVRLAFLDSMATSLVPRVLGDFHAVAPAVRVELRQEPAHEMLRDLDAGLSEVAIISPRPGPSYAWLPLQEERLVLVVPPGHRLRSRRRVRLAELADEELVTTPTGFGHRALVDGLLDAAGVTPRVSFESADLATIEGLVAAGLGVAVVPEQFAGASGTVGVPVAAAAARRTVGLTWRADRDLAPAAARFLEFVRGWAQ</sequence>
<dbReference type="PRINTS" id="PR00039">
    <property type="entry name" value="HTHLYSR"/>
</dbReference>
<reference evidence="5 6" key="1">
    <citation type="submission" date="2016-10" db="EMBL/GenBank/DDBJ databases">
        <authorList>
            <person name="de Groot N.N."/>
        </authorList>
    </citation>
    <scope>NUCLEOTIDE SEQUENCE [LARGE SCALE GENOMIC DNA]</scope>
    <source>
        <strain evidence="5 6">CGMCC 4.6858</strain>
    </source>
</reference>
<evidence type="ECO:0000313" key="5">
    <source>
        <dbReference type="EMBL" id="SDE30273.1"/>
    </source>
</evidence>
<dbReference type="Proteomes" id="UP000199034">
    <property type="component" value="Unassembled WGS sequence"/>
</dbReference>
<dbReference type="GO" id="GO:0003700">
    <property type="term" value="F:DNA-binding transcription factor activity"/>
    <property type="evidence" value="ECO:0007669"/>
    <property type="project" value="InterPro"/>
</dbReference>
<dbReference type="InterPro" id="IPR000847">
    <property type="entry name" value="LysR_HTH_N"/>
</dbReference>
<dbReference type="PROSITE" id="PS50931">
    <property type="entry name" value="HTH_LYSR"/>
    <property type="match status" value="1"/>
</dbReference>
<evidence type="ECO:0000256" key="1">
    <source>
        <dbReference type="ARBA" id="ARBA00009437"/>
    </source>
</evidence>
<name>A0A1G7BTE7_9ACTN</name>
<organism evidence="5 6">
    <name type="scientific">Nocardioides lianchengensis</name>
    <dbReference type="NCBI Taxonomy" id="1045774"/>
    <lineage>
        <taxon>Bacteria</taxon>
        <taxon>Bacillati</taxon>
        <taxon>Actinomycetota</taxon>
        <taxon>Actinomycetes</taxon>
        <taxon>Propionibacteriales</taxon>
        <taxon>Nocardioidaceae</taxon>
        <taxon>Nocardioides</taxon>
    </lineage>
</organism>
<dbReference type="InterPro" id="IPR036388">
    <property type="entry name" value="WH-like_DNA-bd_sf"/>
</dbReference>
<dbReference type="RefSeq" id="WP_090860985.1">
    <property type="nucleotide sequence ID" value="NZ_FMZM01000019.1"/>
</dbReference>
<evidence type="ECO:0000256" key="3">
    <source>
        <dbReference type="ARBA" id="ARBA00023125"/>
    </source>
</evidence>
<dbReference type="AlphaFoldDB" id="A0A1G7BTE7"/>
<protein>
    <submittedName>
        <fullName evidence="5">DNA-binding transcriptional regulator, LysR family</fullName>
    </submittedName>
</protein>
<dbReference type="InterPro" id="IPR005119">
    <property type="entry name" value="LysR_subst-bd"/>
</dbReference>
<dbReference type="GO" id="GO:0032993">
    <property type="term" value="C:protein-DNA complex"/>
    <property type="evidence" value="ECO:0007669"/>
    <property type="project" value="TreeGrafter"/>
</dbReference>
<dbReference type="Gene3D" id="1.10.10.10">
    <property type="entry name" value="Winged helix-like DNA-binding domain superfamily/Winged helix DNA-binding domain"/>
    <property type="match status" value="1"/>
</dbReference>
<dbReference type="InterPro" id="IPR036390">
    <property type="entry name" value="WH_DNA-bd_sf"/>
</dbReference>
<dbReference type="STRING" id="1045774.SAMN05421872_1194"/>
<evidence type="ECO:0000256" key="2">
    <source>
        <dbReference type="ARBA" id="ARBA00023015"/>
    </source>
</evidence>
<accession>A0A1G7BTE7</accession>
<proteinExistence type="inferred from homology"/>
<dbReference type="PANTHER" id="PTHR30346:SF28">
    <property type="entry name" value="HTH-TYPE TRANSCRIPTIONAL REGULATOR CYNR"/>
    <property type="match status" value="1"/>
</dbReference>
<gene>
    <name evidence="5" type="ORF">SAMN05421872_1194</name>
</gene>
<dbReference type="PANTHER" id="PTHR30346">
    <property type="entry name" value="TRANSCRIPTIONAL DUAL REGULATOR HCAR-RELATED"/>
    <property type="match status" value="1"/>
</dbReference>
<comment type="similarity">
    <text evidence="1">Belongs to the LysR transcriptional regulatory family.</text>
</comment>
<keyword evidence="4" id="KW-0804">Transcription</keyword>
<keyword evidence="3 5" id="KW-0238">DNA-binding</keyword>
<dbReference type="SUPFAM" id="SSF46785">
    <property type="entry name" value="Winged helix' DNA-binding domain"/>
    <property type="match status" value="1"/>
</dbReference>
<evidence type="ECO:0000256" key="4">
    <source>
        <dbReference type="ARBA" id="ARBA00023163"/>
    </source>
</evidence>
<dbReference type="GO" id="GO:0003677">
    <property type="term" value="F:DNA binding"/>
    <property type="evidence" value="ECO:0007669"/>
    <property type="project" value="UniProtKB-KW"/>
</dbReference>
<keyword evidence="2" id="KW-0805">Transcription regulation</keyword>
<dbReference type="OrthoDB" id="3181812at2"/>
<dbReference type="EMBL" id="FMZM01000019">
    <property type="protein sequence ID" value="SDE30273.1"/>
    <property type="molecule type" value="Genomic_DNA"/>
</dbReference>
<dbReference type="Pfam" id="PF03466">
    <property type="entry name" value="LysR_substrate"/>
    <property type="match status" value="1"/>
</dbReference>